<reference evidence="7 8" key="1">
    <citation type="submission" date="2019-02" db="EMBL/GenBank/DDBJ databases">
        <title>Deep-cultivation of Planctomycetes and their phenomic and genomic characterization uncovers novel biology.</title>
        <authorList>
            <person name="Wiegand S."/>
            <person name="Jogler M."/>
            <person name="Boedeker C."/>
            <person name="Pinto D."/>
            <person name="Vollmers J."/>
            <person name="Rivas-Marin E."/>
            <person name="Kohn T."/>
            <person name="Peeters S.H."/>
            <person name="Heuer A."/>
            <person name="Rast P."/>
            <person name="Oberbeckmann S."/>
            <person name="Bunk B."/>
            <person name="Jeske O."/>
            <person name="Meyerdierks A."/>
            <person name="Storesund J.E."/>
            <person name="Kallscheuer N."/>
            <person name="Luecker S."/>
            <person name="Lage O.M."/>
            <person name="Pohl T."/>
            <person name="Merkel B.J."/>
            <person name="Hornburger P."/>
            <person name="Mueller R.-W."/>
            <person name="Bruemmer F."/>
            <person name="Labrenz M."/>
            <person name="Spormann A.M."/>
            <person name="Op Den Camp H."/>
            <person name="Overmann J."/>
            <person name="Amann R."/>
            <person name="Jetten M.S.M."/>
            <person name="Mascher T."/>
            <person name="Medema M.H."/>
            <person name="Devos D.P."/>
            <person name="Kaster A.-K."/>
            <person name="Ovreas L."/>
            <person name="Rohde M."/>
            <person name="Galperin M.Y."/>
            <person name="Jogler C."/>
        </authorList>
    </citation>
    <scope>NUCLEOTIDE SEQUENCE [LARGE SCALE GENOMIC DNA]</scope>
    <source>
        <strain evidence="7 8">Poly59</strain>
    </source>
</reference>
<proteinExistence type="inferred from homology"/>
<dbReference type="PANTHER" id="PTHR42711">
    <property type="entry name" value="ABC TRANSPORTER ATP-BINDING PROTEIN"/>
    <property type="match status" value="1"/>
</dbReference>
<dbReference type="PANTHER" id="PTHR42711:SF5">
    <property type="entry name" value="ABC TRANSPORTER ATP-BINDING PROTEIN NATA"/>
    <property type="match status" value="1"/>
</dbReference>
<dbReference type="PROSITE" id="PS00211">
    <property type="entry name" value="ABC_TRANSPORTER_1"/>
    <property type="match status" value="1"/>
</dbReference>
<dbReference type="OrthoDB" id="9795548at2"/>
<keyword evidence="3" id="KW-0536">Nodulation</keyword>
<dbReference type="Gene3D" id="3.40.50.300">
    <property type="entry name" value="P-loop containing nucleotide triphosphate hydrolases"/>
    <property type="match status" value="1"/>
</dbReference>
<comment type="similarity">
    <text evidence="1">Belongs to the ABC transporter superfamily.</text>
</comment>
<dbReference type="InterPro" id="IPR027417">
    <property type="entry name" value="P-loop_NTPase"/>
</dbReference>
<dbReference type="SMART" id="SM00382">
    <property type="entry name" value="AAA"/>
    <property type="match status" value="1"/>
</dbReference>
<dbReference type="InterPro" id="IPR017871">
    <property type="entry name" value="ABC_transporter-like_CS"/>
</dbReference>
<keyword evidence="2" id="KW-0813">Transport</keyword>
<evidence type="ECO:0000256" key="1">
    <source>
        <dbReference type="ARBA" id="ARBA00005417"/>
    </source>
</evidence>
<organism evidence="7 8">
    <name type="scientific">Rubripirellula reticaptiva</name>
    <dbReference type="NCBI Taxonomy" id="2528013"/>
    <lineage>
        <taxon>Bacteria</taxon>
        <taxon>Pseudomonadati</taxon>
        <taxon>Planctomycetota</taxon>
        <taxon>Planctomycetia</taxon>
        <taxon>Pirellulales</taxon>
        <taxon>Pirellulaceae</taxon>
        <taxon>Rubripirellula</taxon>
    </lineage>
</organism>
<dbReference type="Pfam" id="PF00005">
    <property type="entry name" value="ABC_tran"/>
    <property type="match status" value="1"/>
</dbReference>
<protein>
    <submittedName>
        <fullName evidence="7">ABC transporter ATP-binding protein YtrB</fullName>
    </submittedName>
</protein>
<name>A0A5C6EH93_9BACT</name>
<comment type="caution">
    <text evidence="7">The sequence shown here is derived from an EMBL/GenBank/DDBJ whole genome shotgun (WGS) entry which is preliminary data.</text>
</comment>
<dbReference type="CDD" id="cd03230">
    <property type="entry name" value="ABC_DR_subfamily_A"/>
    <property type="match status" value="1"/>
</dbReference>
<dbReference type="InterPro" id="IPR003439">
    <property type="entry name" value="ABC_transporter-like_ATP-bd"/>
</dbReference>
<dbReference type="AlphaFoldDB" id="A0A5C6EH93"/>
<dbReference type="SUPFAM" id="SSF52540">
    <property type="entry name" value="P-loop containing nucleoside triphosphate hydrolases"/>
    <property type="match status" value="1"/>
</dbReference>
<keyword evidence="5 7" id="KW-0067">ATP-binding</keyword>
<dbReference type="GO" id="GO:0005524">
    <property type="term" value="F:ATP binding"/>
    <property type="evidence" value="ECO:0007669"/>
    <property type="project" value="UniProtKB-KW"/>
</dbReference>
<dbReference type="PROSITE" id="PS50893">
    <property type="entry name" value="ABC_TRANSPORTER_2"/>
    <property type="match status" value="1"/>
</dbReference>
<evidence type="ECO:0000256" key="3">
    <source>
        <dbReference type="ARBA" id="ARBA00022458"/>
    </source>
</evidence>
<gene>
    <name evidence="7" type="primary">ytrB_2</name>
    <name evidence="7" type="ORF">Poly59_38070</name>
</gene>
<dbReference type="Proteomes" id="UP000317977">
    <property type="component" value="Unassembled WGS sequence"/>
</dbReference>
<evidence type="ECO:0000256" key="5">
    <source>
        <dbReference type="ARBA" id="ARBA00022840"/>
    </source>
</evidence>
<dbReference type="InterPro" id="IPR050763">
    <property type="entry name" value="ABC_transporter_ATP-binding"/>
</dbReference>
<dbReference type="InterPro" id="IPR003593">
    <property type="entry name" value="AAA+_ATPase"/>
</dbReference>
<sequence length="313" mass="34519">MSPVITAKNLTMHFRRCDALRGVDLEIQPGTVFALLGENGAGKTTLIRILTGFQKPSSGTCLVSGIDPGKDPLAVRRGIGYVSDSPSLYDWMTVAQIGGFAASFYDREFLTRYEESIRRYEITPDQKIRHLSKGQRAKVALSLALAHDPALLILDEPTSGLDPKVRRSFLESMIDRAATGRTVFLSSHQINEVERVADTIAILHRGKIVLHGALAEIRQSIWQVVYDVDDPLRAVAMLPRPAEILSEETSGSQRQVFVRHLDSSMIDDLRQTAGVVNVRYRIATLEETFVACTSGEAILQESPSGESKTEVVQ</sequence>
<feature type="domain" description="ABC transporter" evidence="6">
    <location>
        <begin position="5"/>
        <end position="230"/>
    </location>
</feature>
<keyword evidence="8" id="KW-1185">Reference proteome</keyword>
<dbReference type="RefSeq" id="WP_146535489.1">
    <property type="nucleotide sequence ID" value="NZ_SJPX01000004.1"/>
</dbReference>
<evidence type="ECO:0000256" key="4">
    <source>
        <dbReference type="ARBA" id="ARBA00022741"/>
    </source>
</evidence>
<evidence type="ECO:0000259" key="6">
    <source>
        <dbReference type="PROSITE" id="PS50893"/>
    </source>
</evidence>
<dbReference type="GO" id="GO:0016887">
    <property type="term" value="F:ATP hydrolysis activity"/>
    <property type="evidence" value="ECO:0007669"/>
    <property type="project" value="InterPro"/>
</dbReference>
<dbReference type="EMBL" id="SJPX01000004">
    <property type="protein sequence ID" value="TWU49193.1"/>
    <property type="molecule type" value="Genomic_DNA"/>
</dbReference>
<evidence type="ECO:0000256" key="2">
    <source>
        <dbReference type="ARBA" id="ARBA00022448"/>
    </source>
</evidence>
<evidence type="ECO:0000313" key="7">
    <source>
        <dbReference type="EMBL" id="TWU49193.1"/>
    </source>
</evidence>
<evidence type="ECO:0000313" key="8">
    <source>
        <dbReference type="Proteomes" id="UP000317977"/>
    </source>
</evidence>
<keyword evidence="4" id="KW-0547">Nucleotide-binding</keyword>
<accession>A0A5C6EH93</accession>